<dbReference type="EMBL" id="MU151237">
    <property type="protein sequence ID" value="KAF9446594.1"/>
    <property type="molecule type" value="Genomic_DNA"/>
</dbReference>
<feature type="transmembrane region" description="Helical" evidence="1">
    <location>
        <begin position="12"/>
        <end position="34"/>
    </location>
</feature>
<feature type="transmembrane region" description="Helical" evidence="1">
    <location>
        <begin position="167"/>
        <end position="189"/>
    </location>
</feature>
<evidence type="ECO:0000313" key="2">
    <source>
        <dbReference type="EMBL" id="KAF9446594.1"/>
    </source>
</evidence>
<keyword evidence="1" id="KW-1133">Transmembrane helix</keyword>
<evidence type="ECO:0000313" key="3">
    <source>
        <dbReference type="Proteomes" id="UP000807342"/>
    </source>
</evidence>
<evidence type="ECO:0000256" key="1">
    <source>
        <dbReference type="SAM" id="Phobius"/>
    </source>
</evidence>
<keyword evidence="1" id="KW-0472">Membrane</keyword>
<dbReference type="Proteomes" id="UP000807342">
    <property type="component" value="Unassembled WGS sequence"/>
</dbReference>
<keyword evidence="1" id="KW-0812">Transmembrane</keyword>
<gene>
    <name evidence="2" type="ORF">P691DRAFT_825444</name>
</gene>
<dbReference type="AlphaFoldDB" id="A0A9P5XA93"/>
<protein>
    <submittedName>
        <fullName evidence="2">Uncharacterized protein</fullName>
    </submittedName>
</protein>
<comment type="caution">
    <text evidence="2">The sequence shown here is derived from an EMBL/GenBank/DDBJ whole genome shotgun (WGS) entry which is preliminary data.</text>
</comment>
<sequence>MDILLDQEISVVFVGALAFGLYFSTFLSCVRWLLFADEGWKVRRDIRWPTVAMTILIFGVNVVFLSWTLHWTMVKAWHATSNPGVPYQVPEWADIIWCTLPGCNVLLADITAIHRCWVVYGRRVSVIVVPVFLWFAALLCNVLQIYLQTAHIKNPRIGPYSWGSASMTMGIGVVLIPFWVSTILLNGYVSGELPETRGIILDLRLITTRHSCVDSTHLQDSQELQIYHVRRAPSLLHPGRFRVRNTLFFNHVCAFLVLVWDE</sequence>
<feature type="transmembrane region" description="Helical" evidence="1">
    <location>
        <begin position="46"/>
        <end position="72"/>
    </location>
</feature>
<keyword evidence="3" id="KW-1185">Reference proteome</keyword>
<dbReference type="OrthoDB" id="3021865at2759"/>
<organism evidence="2 3">
    <name type="scientific">Macrolepiota fuliginosa MF-IS2</name>
    <dbReference type="NCBI Taxonomy" id="1400762"/>
    <lineage>
        <taxon>Eukaryota</taxon>
        <taxon>Fungi</taxon>
        <taxon>Dikarya</taxon>
        <taxon>Basidiomycota</taxon>
        <taxon>Agaricomycotina</taxon>
        <taxon>Agaricomycetes</taxon>
        <taxon>Agaricomycetidae</taxon>
        <taxon>Agaricales</taxon>
        <taxon>Agaricineae</taxon>
        <taxon>Agaricaceae</taxon>
        <taxon>Macrolepiota</taxon>
    </lineage>
</organism>
<proteinExistence type="predicted"/>
<name>A0A9P5XA93_9AGAR</name>
<feature type="transmembrane region" description="Helical" evidence="1">
    <location>
        <begin position="124"/>
        <end position="147"/>
    </location>
</feature>
<reference evidence="2" key="1">
    <citation type="submission" date="2020-11" db="EMBL/GenBank/DDBJ databases">
        <authorList>
            <consortium name="DOE Joint Genome Institute"/>
            <person name="Ahrendt S."/>
            <person name="Riley R."/>
            <person name="Andreopoulos W."/>
            <person name="Labutti K."/>
            <person name="Pangilinan J."/>
            <person name="Ruiz-Duenas F.J."/>
            <person name="Barrasa J.M."/>
            <person name="Sanchez-Garcia M."/>
            <person name="Camarero S."/>
            <person name="Miyauchi S."/>
            <person name="Serrano A."/>
            <person name="Linde D."/>
            <person name="Babiker R."/>
            <person name="Drula E."/>
            <person name="Ayuso-Fernandez I."/>
            <person name="Pacheco R."/>
            <person name="Padilla G."/>
            <person name="Ferreira P."/>
            <person name="Barriuso J."/>
            <person name="Kellner H."/>
            <person name="Castanera R."/>
            <person name="Alfaro M."/>
            <person name="Ramirez L."/>
            <person name="Pisabarro A.G."/>
            <person name="Kuo A."/>
            <person name="Tritt A."/>
            <person name="Lipzen A."/>
            <person name="He G."/>
            <person name="Yan M."/>
            <person name="Ng V."/>
            <person name="Cullen D."/>
            <person name="Martin F."/>
            <person name="Rosso M.-N."/>
            <person name="Henrissat B."/>
            <person name="Hibbett D."/>
            <person name="Martinez A.T."/>
            <person name="Grigoriev I.V."/>
        </authorList>
    </citation>
    <scope>NUCLEOTIDE SEQUENCE</scope>
    <source>
        <strain evidence="2">MF-IS2</strain>
    </source>
</reference>
<accession>A0A9P5XA93</accession>